<name>A0ABD2N3V0_9CUCU</name>
<gene>
    <name evidence="2" type="ORF">HHI36_014556</name>
</gene>
<feature type="compositionally biased region" description="Polar residues" evidence="1">
    <location>
        <begin position="40"/>
        <end position="60"/>
    </location>
</feature>
<dbReference type="AlphaFoldDB" id="A0ABD2N3V0"/>
<evidence type="ECO:0000313" key="2">
    <source>
        <dbReference type="EMBL" id="KAL3273102.1"/>
    </source>
</evidence>
<reference evidence="2 3" key="1">
    <citation type="journal article" date="2021" name="BMC Biol.">
        <title>Horizontally acquired antibacterial genes associated with adaptive radiation of ladybird beetles.</title>
        <authorList>
            <person name="Li H.S."/>
            <person name="Tang X.F."/>
            <person name="Huang Y.H."/>
            <person name="Xu Z.Y."/>
            <person name="Chen M.L."/>
            <person name="Du X.Y."/>
            <person name="Qiu B.Y."/>
            <person name="Chen P.T."/>
            <person name="Zhang W."/>
            <person name="Slipinski A."/>
            <person name="Escalona H.E."/>
            <person name="Waterhouse R.M."/>
            <person name="Zwick A."/>
            <person name="Pang H."/>
        </authorList>
    </citation>
    <scope>NUCLEOTIDE SEQUENCE [LARGE SCALE GENOMIC DNA]</scope>
    <source>
        <strain evidence="2">SYSU2018</strain>
    </source>
</reference>
<dbReference type="Proteomes" id="UP001516400">
    <property type="component" value="Unassembled WGS sequence"/>
</dbReference>
<comment type="caution">
    <text evidence="2">The sequence shown here is derived from an EMBL/GenBank/DDBJ whole genome shotgun (WGS) entry which is preliminary data.</text>
</comment>
<keyword evidence="3" id="KW-1185">Reference proteome</keyword>
<sequence>MKPRFSGDGNPSTPVTSSVNSGCSEPLSHDRHANPAESKAGSSCTATDMKTITANDNLDMNTPGKEQKGDIKTKSARQLCQLFRRSSVSSDQRKKRKMEETYPEVRYEEVIKKKEENWKGE</sequence>
<organism evidence="2 3">
    <name type="scientific">Cryptolaemus montrouzieri</name>
    <dbReference type="NCBI Taxonomy" id="559131"/>
    <lineage>
        <taxon>Eukaryota</taxon>
        <taxon>Metazoa</taxon>
        <taxon>Ecdysozoa</taxon>
        <taxon>Arthropoda</taxon>
        <taxon>Hexapoda</taxon>
        <taxon>Insecta</taxon>
        <taxon>Pterygota</taxon>
        <taxon>Neoptera</taxon>
        <taxon>Endopterygota</taxon>
        <taxon>Coleoptera</taxon>
        <taxon>Polyphaga</taxon>
        <taxon>Cucujiformia</taxon>
        <taxon>Coccinelloidea</taxon>
        <taxon>Coccinellidae</taxon>
        <taxon>Scymninae</taxon>
        <taxon>Scymnini</taxon>
        <taxon>Cryptolaemus</taxon>
    </lineage>
</organism>
<accession>A0ABD2N3V0</accession>
<protein>
    <submittedName>
        <fullName evidence="2">Uncharacterized protein</fullName>
    </submittedName>
</protein>
<feature type="region of interest" description="Disordered" evidence="1">
    <location>
        <begin position="1"/>
        <end position="102"/>
    </location>
</feature>
<proteinExistence type="predicted"/>
<evidence type="ECO:0000313" key="3">
    <source>
        <dbReference type="Proteomes" id="UP001516400"/>
    </source>
</evidence>
<dbReference type="EMBL" id="JABFTP020000062">
    <property type="protein sequence ID" value="KAL3273102.1"/>
    <property type="molecule type" value="Genomic_DNA"/>
</dbReference>
<evidence type="ECO:0000256" key="1">
    <source>
        <dbReference type="SAM" id="MobiDB-lite"/>
    </source>
</evidence>
<feature type="compositionally biased region" description="Polar residues" evidence="1">
    <location>
        <begin position="9"/>
        <end position="23"/>
    </location>
</feature>